<dbReference type="PANTHER" id="PTHR11360:SF287">
    <property type="entry name" value="MFS MONOCARBOXYLATE TRANSPORTER"/>
    <property type="match status" value="1"/>
</dbReference>
<dbReference type="KEGG" id="ffu:CLAFUR5_09415"/>
<dbReference type="SUPFAM" id="SSF103473">
    <property type="entry name" value="MFS general substrate transporter"/>
    <property type="match status" value="1"/>
</dbReference>
<dbReference type="PANTHER" id="PTHR11360">
    <property type="entry name" value="MONOCARBOXYLATE TRANSPORTER"/>
    <property type="match status" value="1"/>
</dbReference>
<proteinExistence type="predicted"/>
<dbReference type="AlphaFoldDB" id="A0A9Q8PFV9"/>
<dbReference type="Proteomes" id="UP000756132">
    <property type="component" value="Chromosome 9"/>
</dbReference>
<dbReference type="Gene3D" id="1.20.1250.20">
    <property type="entry name" value="MFS general substrate transporter like domains"/>
    <property type="match status" value="1"/>
</dbReference>
<reference evidence="2" key="2">
    <citation type="journal article" date="2022" name="Microb. Genom.">
        <title>A chromosome-scale genome assembly of the tomato pathogen Cladosporium fulvum reveals a compartmentalized genome architecture and the presence of a dispensable chromosome.</title>
        <authorList>
            <person name="Zaccaron A.Z."/>
            <person name="Chen L.H."/>
            <person name="Samaras A."/>
            <person name="Stergiopoulos I."/>
        </authorList>
    </citation>
    <scope>NUCLEOTIDE SEQUENCE</scope>
    <source>
        <strain evidence="2">Race5_Kim</strain>
    </source>
</reference>
<gene>
    <name evidence="2" type="ORF">CLAFUR5_09415</name>
</gene>
<reference evidence="2" key="1">
    <citation type="submission" date="2021-12" db="EMBL/GenBank/DDBJ databases">
        <authorList>
            <person name="Zaccaron A."/>
            <person name="Stergiopoulos I."/>
        </authorList>
    </citation>
    <scope>NUCLEOTIDE SEQUENCE</scope>
    <source>
        <strain evidence="2">Race5_Kim</strain>
    </source>
</reference>
<dbReference type="RefSeq" id="XP_047766042.1">
    <property type="nucleotide sequence ID" value="XM_047908563.1"/>
</dbReference>
<dbReference type="OrthoDB" id="2213137at2759"/>
<evidence type="ECO:0000256" key="1">
    <source>
        <dbReference type="SAM" id="Phobius"/>
    </source>
</evidence>
<accession>A0A9Q8PFV9</accession>
<evidence type="ECO:0000313" key="2">
    <source>
        <dbReference type="EMBL" id="UJO21676.1"/>
    </source>
</evidence>
<feature type="transmembrane region" description="Helical" evidence="1">
    <location>
        <begin position="41"/>
        <end position="62"/>
    </location>
</feature>
<dbReference type="EMBL" id="CP090171">
    <property type="protein sequence ID" value="UJO21676.1"/>
    <property type="molecule type" value="Genomic_DNA"/>
</dbReference>
<organism evidence="2 3">
    <name type="scientific">Passalora fulva</name>
    <name type="common">Tomato leaf mold</name>
    <name type="synonym">Cladosporium fulvum</name>
    <dbReference type="NCBI Taxonomy" id="5499"/>
    <lineage>
        <taxon>Eukaryota</taxon>
        <taxon>Fungi</taxon>
        <taxon>Dikarya</taxon>
        <taxon>Ascomycota</taxon>
        <taxon>Pezizomycotina</taxon>
        <taxon>Dothideomycetes</taxon>
        <taxon>Dothideomycetidae</taxon>
        <taxon>Mycosphaerellales</taxon>
        <taxon>Mycosphaerellaceae</taxon>
        <taxon>Fulvia</taxon>
    </lineage>
</organism>
<feature type="transmembrane region" description="Helical" evidence="1">
    <location>
        <begin position="116"/>
        <end position="133"/>
    </location>
</feature>
<protein>
    <submittedName>
        <fullName evidence="2">Fujikurins efflux protein</fullName>
    </submittedName>
</protein>
<keyword evidence="3" id="KW-1185">Reference proteome</keyword>
<name>A0A9Q8PFV9_PASFU</name>
<feature type="transmembrane region" description="Helical" evidence="1">
    <location>
        <begin position="139"/>
        <end position="159"/>
    </location>
</feature>
<sequence>MALQIESHANDSQIQLHDFEANRSNEDLTFALPRADGGRHAWLALAGAFTLEYVVWGFPFAFGIFQEYFRTHEPFSHEPTGIAAISTTASGIMYLSSTLVAIALKRWPHIRRPSGVIGLGVMILALLGASFSNTTGALIVTQGVLYGLGGMTLYFPCMYVVDEWFIARKGLAFGVVWSGTGAAGATVPFLAQ</sequence>
<feature type="transmembrane region" description="Helical" evidence="1">
    <location>
        <begin position="171"/>
        <end position="191"/>
    </location>
</feature>
<dbReference type="InterPro" id="IPR036259">
    <property type="entry name" value="MFS_trans_sf"/>
</dbReference>
<dbReference type="GeneID" id="71989293"/>
<dbReference type="InterPro" id="IPR050327">
    <property type="entry name" value="Proton-linked_MCT"/>
</dbReference>
<keyword evidence="1" id="KW-0472">Membrane</keyword>
<keyword evidence="1" id="KW-0812">Transmembrane</keyword>
<evidence type="ECO:0000313" key="3">
    <source>
        <dbReference type="Proteomes" id="UP000756132"/>
    </source>
</evidence>
<feature type="transmembrane region" description="Helical" evidence="1">
    <location>
        <begin position="82"/>
        <end position="104"/>
    </location>
</feature>
<keyword evidence="1" id="KW-1133">Transmembrane helix</keyword>